<evidence type="ECO:0000256" key="15">
    <source>
        <dbReference type="ARBA" id="ARBA00038456"/>
    </source>
</evidence>
<evidence type="ECO:0000256" key="6">
    <source>
        <dbReference type="ARBA" id="ARBA00022703"/>
    </source>
</evidence>
<evidence type="ECO:0000256" key="5">
    <source>
        <dbReference type="ARBA" id="ARBA00022490"/>
    </source>
</evidence>
<comment type="similarity">
    <text evidence="15">Belongs to the THEM4/THEM5 thioesterase family.</text>
</comment>
<evidence type="ECO:0000256" key="8">
    <source>
        <dbReference type="ARBA" id="ARBA00022832"/>
    </source>
</evidence>
<sequence length="153" mass="16367">MQAIQDSYPDNVAHCYGCGSQNAHGHRIRTFQEGEETVTRFTPEAYHTAIPGFVYGGLLASLIDCHGTATAAAARYRAEGREIGSAPVLRFVTASLSVSFLKPTPLGGELEIRGRVKELRGRKVIVEASVFADGVETVRGEVVAAEMPASFGN</sequence>
<dbReference type="PANTHER" id="PTHR12418">
    <property type="entry name" value="ACYL-COENZYME A THIOESTERASE THEM4"/>
    <property type="match status" value="1"/>
</dbReference>
<evidence type="ECO:0000256" key="22">
    <source>
        <dbReference type="ARBA" id="ARBA00048074"/>
    </source>
</evidence>
<keyword evidence="9" id="KW-0809">Transit peptide</keyword>
<organism evidence="25 26">
    <name type="scientific">Rhodocyclus tenuis</name>
    <name type="common">Rhodospirillum tenue</name>
    <dbReference type="NCBI Taxonomy" id="1066"/>
    <lineage>
        <taxon>Bacteria</taxon>
        <taxon>Pseudomonadati</taxon>
        <taxon>Pseudomonadota</taxon>
        <taxon>Betaproteobacteria</taxon>
        <taxon>Rhodocyclales</taxon>
        <taxon>Rhodocyclaceae</taxon>
        <taxon>Rhodocyclus</taxon>
    </lineage>
</organism>
<dbReference type="OrthoDB" id="9792301at2"/>
<dbReference type="Gene3D" id="3.10.129.10">
    <property type="entry name" value="Hotdog Thioesterase"/>
    <property type="match status" value="1"/>
</dbReference>
<dbReference type="InterPro" id="IPR052365">
    <property type="entry name" value="THEM4/THEM5_acyl-CoA_thioest"/>
</dbReference>
<evidence type="ECO:0000256" key="17">
    <source>
        <dbReference type="ARBA" id="ARBA00040123"/>
    </source>
</evidence>
<keyword evidence="10" id="KW-0443">Lipid metabolism</keyword>
<evidence type="ECO:0000256" key="14">
    <source>
        <dbReference type="ARBA" id="ARBA00037002"/>
    </source>
</evidence>
<evidence type="ECO:0000256" key="16">
    <source>
        <dbReference type="ARBA" id="ARBA00038848"/>
    </source>
</evidence>
<keyword evidence="26" id="KW-1185">Reference proteome</keyword>
<keyword evidence="4" id="KW-1003">Cell membrane</keyword>
<keyword evidence="12" id="KW-0966">Cell projection</keyword>
<gene>
    <name evidence="25" type="ORF">GGD90_000298</name>
</gene>
<evidence type="ECO:0000256" key="13">
    <source>
        <dbReference type="ARBA" id="ARBA00035852"/>
    </source>
</evidence>
<evidence type="ECO:0000256" key="9">
    <source>
        <dbReference type="ARBA" id="ARBA00022946"/>
    </source>
</evidence>
<evidence type="ECO:0000256" key="18">
    <source>
        <dbReference type="ARBA" id="ARBA00043210"/>
    </source>
</evidence>
<dbReference type="SUPFAM" id="SSF54637">
    <property type="entry name" value="Thioesterase/thiol ester dehydrase-isomerase"/>
    <property type="match status" value="1"/>
</dbReference>
<keyword evidence="8" id="KW-0276">Fatty acid metabolism</keyword>
<evidence type="ECO:0000256" key="19">
    <source>
        <dbReference type="ARBA" id="ARBA00047588"/>
    </source>
</evidence>
<evidence type="ECO:0000256" key="4">
    <source>
        <dbReference type="ARBA" id="ARBA00022475"/>
    </source>
</evidence>
<dbReference type="PANTHER" id="PTHR12418:SF19">
    <property type="entry name" value="ACYL-COENZYME A THIOESTERASE THEM4"/>
    <property type="match status" value="1"/>
</dbReference>
<protein>
    <recommendedName>
        <fullName evidence="17">Acyl-coenzyme A thioesterase THEM4</fullName>
        <ecNumber evidence="16">3.1.2.2</ecNumber>
    </recommendedName>
    <alternativeName>
        <fullName evidence="18">Thioesterase superfamily member 4</fullName>
    </alternativeName>
</protein>
<comment type="catalytic activity">
    <reaction evidence="20">
        <text>hexadecanoyl-CoA + H2O = hexadecanoate + CoA + H(+)</text>
        <dbReference type="Rhea" id="RHEA:16645"/>
        <dbReference type="ChEBI" id="CHEBI:7896"/>
        <dbReference type="ChEBI" id="CHEBI:15377"/>
        <dbReference type="ChEBI" id="CHEBI:15378"/>
        <dbReference type="ChEBI" id="CHEBI:57287"/>
        <dbReference type="ChEBI" id="CHEBI:57379"/>
        <dbReference type="EC" id="3.1.2.2"/>
    </reaction>
    <physiologicalReaction direction="left-to-right" evidence="20">
        <dbReference type="Rhea" id="RHEA:16646"/>
    </physiologicalReaction>
</comment>
<evidence type="ECO:0000256" key="12">
    <source>
        <dbReference type="ARBA" id="ARBA00023273"/>
    </source>
</evidence>
<dbReference type="AlphaFoldDB" id="A0A840GCG9"/>
<evidence type="ECO:0000256" key="2">
    <source>
        <dbReference type="ARBA" id="ARBA00004496"/>
    </source>
</evidence>
<proteinExistence type="inferred from homology"/>
<dbReference type="GO" id="GO:0006631">
    <property type="term" value="P:fatty acid metabolic process"/>
    <property type="evidence" value="ECO:0007669"/>
    <property type="project" value="UniProtKB-KW"/>
</dbReference>
<evidence type="ECO:0000256" key="7">
    <source>
        <dbReference type="ARBA" id="ARBA00022801"/>
    </source>
</evidence>
<dbReference type="InterPro" id="IPR006683">
    <property type="entry name" value="Thioestr_dom"/>
</dbReference>
<dbReference type="GO" id="GO:0016020">
    <property type="term" value="C:membrane"/>
    <property type="evidence" value="ECO:0007669"/>
    <property type="project" value="UniProtKB-SubCell"/>
</dbReference>
<reference evidence="25 26" key="1">
    <citation type="submission" date="2020-08" db="EMBL/GenBank/DDBJ databases">
        <title>Genome sequencing of Purple Non-Sulfur Bacteria from various extreme environments.</title>
        <authorList>
            <person name="Mayer M."/>
        </authorList>
    </citation>
    <scope>NUCLEOTIDE SEQUENCE [LARGE SCALE GENOMIC DNA]</scope>
    <source>
        <strain evidence="25 26">2761</strain>
    </source>
</reference>
<name>A0A840GCG9_RHOTE</name>
<dbReference type="GO" id="GO:0016790">
    <property type="term" value="F:thiolester hydrolase activity"/>
    <property type="evidence" value="ECO:0007669"/>
    <property type="project" value="UniProtKB-ARBA"/>
</dbReference>
<evidence type="ECO:0000256" key="10">
    <source>
        <dbReference type="ARBA" id="ARBA00023098"/>
    </source>
</evidence>
<dbReference type="EC" id="3.1.2.2" evidence="16"/>
<evidence type="ECO:0000256" key="1">
    <source>
        <dbReference type="ARBA" id="ARBA00004170"/>
    </source>
</evidence>
<evidence type="ECO:0000256" key="23">
    <source>
        <dbReference type="ARBA" id="ARBA00048180"/>
    </source>
</evidence>
<dbReference type="GO" id="GO:0005737">
    <property type="term" value="C:cytoplasm"/>
    <property type="evidence" value="ECO:0007669"/>
    <property type="project" value="UniProtKB-SubCell"/>
</dbReference>
<comment type="catalytic activity">
    <reaction evidence="13">
        <text>(5Z,8Z,11Z,14Z)-eicosatetraenoyl-CoA + H2O = (5Z,8Z,11Z,14Z)-eicosatetraenoate + CoA + H(+)</text>
        <dbReference type="Rhea" id="RHEA:40151"/>
        <dbReference type="ChEBI" id="CHEBI:15377"/>
        <dbReference type="ChEBI" id="CHEBI:15378"/>
        <dbReference type="ChEBI" id="CHEBI:32395"/>
        <dbReference type="ChEBI" id="CHEBI:57287"/>
        <dbReference type="ChEBI" id="CHEBI:57368"/>
    </reaction>
    <physiologicalReaction direction="left-to-right" evidence="13">
        <dbReference type="Rhea" id="RHEA:40152"/>
    </physiologicalReaction>
</comment>
<comment type="catalytic activity">
    <reaction evidence="21">
        <text>decanoyl-CoA + H2O = decanoate + CoA + H(+)</text>
        <dbReference type="Rhea" id="RHEA:40059"/>
        <dbReference type="ChEBI" id="CHEBI:15377"/>
        <dbReference type="ChEBI" id="CHEBI:15378"/>
        <dbReference type="ChEBI" id="CHEBI:27689"/>
        <dbReference type="ChEBI" id="CHEBI:57287"/>
        <dbReference type="ChEBI" id="CHEBI:61430"/>
    </reaction>
    <physiologicalReaction direction="left-to-right" evidence="21">
        <dbReference type="Rhea" id="RHEA:40060"/>
    </physiologicalReaction>
</comment>
<comment type="catalytic activity">
    <reaction evidence="23">
        <text>tetradecanoyl-CoA + H2O = tetradecanoate + CoA + H(+)</text>
        <dbReference type="Rhea" id="RHEA:40119"/>
        <dbReference type="ChEBI" id="CHEBI:15377"/>
        <dbReference type="ChEBI" id="CHEBI:15378"/>
        <dbReference type="ChEBI" id="CHEBI:30807"/>
        <dbReference type="ChEBI" id="CHEBI:57287"/>
        <dbReference type="ChEBI" id="CHEBI:57385"/>
    </reaction>
    <physiologicalReaction direction="left-to-right" evidence="23">
        <dbReference type="Rhea" id="RHEA:40120"/>
    </physiologicalReaction>
</comment>
<dbReference type="Pfam" id="PF03061">
    <property type="entry name" value="4HBT"/>
    <property type="match status" value="1"/>
</dbReference>
<keyword evidence="11" id="KW-0472">Membrane</keyword>
<comment type="catalytic activity">
    <reaction evidence="14">
        <text>(9Z)-octadecenoyl-CoA + H2O = (9Z)-octadecenoate + CoA + H(+)</text>
        <dbReference type="Rhea" id="RHEA:40139"/>
        <dbReference type="ChEBI" id="CHEBI:15377"/>
        <dbReference type="ChEBI" id="CHEBI:15378"/>
        <dbReference type="ChEBI" id="CHEBI:30823"/>
        <dbReference type="ChEBI" id="CHEBI:57287"/>
        <dbReference type="ChEBI" id="CHEBI:57387"/>
    </reaction>
    <physiologicalReaction direction="left-to-right" evidence="14">
        <dbReference type="Rhea" id="RHEA:40140"/>
    </physiologicalReaction>
</comment>
<evidence type="ECO:0000256" key="20">
    <source>
        <dbReference type="ARBA" id="ARBA00047734"/>
    </source>
</evidence>
<keyword evidence="7" id="KW-0378">Hydrolase</keyword>
<evidence type="ECO:0000256" key="3">
    <source>
        <dbReference type="ARBA" id="ARBA00004632"/>
    </source>
</evidence>
<evidence type="ECO:0000256" key="11">
    <source>
        <dbReference type="ARBA" id="ARBA00023136"/>
    </source>
</evidence>
<dbReference type="RefSeq" id="WP_153115046.1">
    <property type="nucleotide sequence ID" value="NZ_JACIGE010000001.1"/>
</dbReference>
<dbReference type="Proteomes" id="UP000587070">
    <property type="component" value="Unassembled WGS sequence"/>
</dbReference>
<dbReference type="InterPro" id="IPR029069">
    <property type="entry name" value="HotDog_dom_sf"/>
</dbReference>
<dbReference type="EMBL" id="JACIGE010000001">
    <property type="protein sequence ID" value="MBB4245949.1"/>
    <property type="molecule type" value="Genomic_DNA"/>
</dbReference>
<evidence type="ECO:0000313" key="26">
    <source>
        <dbReference type="Proteomes" id="UP000587070"/>
    </source>
</evidence>
<evidence type="ECO:0000313" key="25">
    <source>
        <dbReference type="EMBL" id="MBB4245949.1"/>
    </source>
</evidence>
<feature type="domain" description="Thioesterase" evidence="24">
    <location>
        <begin position="52"/>
        <end position="136"/>
    </location>
</feature>
<dbReference type="CDD" id="cd03443">
    <property type="entry name" value="PaaI_thioesterase"/>
    <property type="match status" value="1"/>
</dbReference>
<comment type="catalytic activity">
    <reaction evidence="22">
        <text>dodecanoyl-CoA + H2O = dodecanoate + CoA + H(+)</text>
        <dbReference type="Rhea" id="RHEA:30135"/>
        <dbReference type="ChEBI" id="CHEBI:15377"/>
        <dbReference type="ChEBI" id="CHEBI:15378"/>
        <dbReference type="ChEBI" id="CHEBI:18262"/>
        <dbReference type="ChEBI" id="CHEBI:57287"/>
        <dbReference type="ChEBI" id="CHEBI:57375"/>
    </reaction>
    <physiologicalReaction direction="left-to-right" evidence="22">
        <dbReference type="Rhea" id="RHEA:30136"/>
    </physiologicalReaction>
</comment>
<accession>A0A840GCG9</accession>
<comment type="caution">
    <text evidence="25">The sequence shown here is derived from an EMBL/GenBank/DDBJ whole genome shotgun (WGS) entry which is preliminary data.</text>
</comment>
<evidence type="ECO:0000256" key="21">
    <source>
        <dbReference type="ARBA" id="ARBA00047969"/>
    </source>
</evidence>
<comment type="catalytic activity">
    <reaction evidence="19">
        <text>octanoyl-CoA + H2O = octanoate + CoA + H(+)</text>
        <dbReference type="Rhea" id="RHEA:30143"/>
        <dbReference type="ChEBI" id="CHEBI:15377"/>
        <dbReference type="ChEBI" id="CHEBI:15378"/>
        <dbReference type="ChEBI" id="CHEBI:25646"/>
        <dbReference type="ChEBI" id="CHEBI:57287"/>
        <dbReference type="ChEBI" id="CHEBI:57386"/>
    </reaction>
    <physiologicalReaction direction="left-to-right" evidence="19">
        <dbReference type="Rhea" id="RHEA:30144"/>
    </physiologicalReaction>
</comment>
<keyword evidence="6" id="KW-0053">Apoptosis</keyword>
<keyword evidence="5" id="KW-0963">Cytoplasm</keyword>
<evidence type="ECO:0000259" key="24">
    <source>
        <dbReference type="Pfam" id="PF03061"/>
    </source>
</evidence>
<comment type="subcellular location">
    <subcellularLocation>
        <location evidence="3">Cell projection</location>
        <location evidence="3">Ruffle membrane</location>
    </subcellularLocation>
    <subcellularLocation>
        <location evidence="2">Cytoplasm</location>
    </subcellularLocation>
    <subcellularLocation>
        <location evidence="1">Membrane</location>
        <topology evidence="1">Peripheral membrane protein</topology>
    </subcellularLocation>
</comment>